<sequence>MRSFAAIATFATLAFSAVASAVPAYGPSGSQPPHHGNDGGHHYEPGTGVTPHPPVGVPHPHPPAGGPHPHPPAGGPHPHYGRDLVVSIPELIVNVNAEIGPKCHALGDEIKKGWRHQGCCRYRSQGSR</sequence>
<evidence type="ECO:0000256" key="2">
    <source>
        <dbReference type="SAM" id="SignalP"/>
    </source>
</evidence>
<dbReference type="Proteomes" id="UP001213000">
    <property type="component" value="Unassembled WGS sequence"/>
</dbReference>
<organism evidence="3 4">
    <name type="scientific">Leucocoprinus birnbaumii</name>
    <dbReference type="NCBI Taxonomy" id="56174"/>
    <lineage>
        <taxon>Eukaryota</taxon>
        <taxon>Fungi</taxon>
        <taxon>Dikarya</taxon>
        <taxon>Basidiomycota</taxon>
        <taxon>Agaricomycotina</taxon>
        <taxon>Agaricomycetes</taxon>
        <taxon>Agaricomycetidae</taxon>
        <taxon>Agaricales</taxon>
        <taxon>Agaricineae</taxon>
        <taxon>Agaricaceae</taxon>
        <taxon>Leucocoprinus</taxon>
    </lineage>
</organism>
<evidence type="ECO:0000313" key="4">
    <source>
        <dbReference type="Proteomes" id="UP001213000"/>
    </source>
</evidence>
<feature type="region of interest" description="Disordered" evidence="1">
    <location>
        <begin position="24"/>
        <end position="82"/>
    </location>
</feature>
<feature type="chain" id="PRO_5042036427" evidence="2">
    <location>
        <begin position="22"/>
        <end position="128"/>
    </location>
</feature>
<keyword evidence="4" id="KW-1185">Reference proteome</keyword>
<dbReference type="EMBL" id="JANIEX010001816">
    <property type="protein sequence ID" value="KAJ3554198.1"/>
    <property type="molecule type" value="Genomic_DNA"/>
</dbReference>
<reference evidence="3" key="1">
    <citation type="submission" date="2022-07" db="EMBL/GenBank/DDBJ databases">
        <title>Genome Sequence of Leucocoprinus birnbaumii.</title>
        <authorList>
            <person name="Buettner E."/>
        </authorList>
    </citation>
    <scope>NUCLEOTIDE SEQUENCE</scope>
    <source>
        <strain evidence="3">VT141</strain>
    </source>
</reference>
<dbReference type="AlphaFoldDB" id="A0AAD5YQ01"/>
<comment type="caution">
    <text evidence="3">The sequence shown here is derived from an EMBL/GenBank/DDBJ whole genome shotgun (WGS) entry which is preliminary data.</text>
</comment>
<name>A0AAD5YQ01_9AGAR</name>
<accession>A0AAD5YQ01</accession>
<evidence type="ECO:0000313" key="3">
    <source>
        <dbReference type="EMBL" id="KAJ3554198.1"/>
    </source>
</evidence>
<feature type="compositionally biased region" description="Pro residues" evidence="1">
    <location>
        <begin position="51"/>
        <end position="75"/>
    </location>
</feature>
<evidence type="ECO:0000256" key="1">
    <source>
        <dbReference type="SAM" id="MobiDB-lite"/>
    </source>
</evidence>
<keyword evidence="2" id="KW-0732">Signal</keyword>
<gene>
    <name evidence="3" type="ORF">NP233_g12471</name>
</gene>
<feature type="compositionally biased region" description="Basic and acidic residues" evidence="1">
    <location>
        <begin position="35"/>
        <end position="44"/>
    </location>
</feature>
<protein>
    <submittedName>
        <fullName evidence="3">Uncharacterized protein</fullName>
    </submittedName>
</protein>
<proteinExistence type="predicted"/>
<feature type="signal peptide" evidence="2">
    <location>
        <begin position="1"/>
        <end position="21"/>
    </location>
</feature>